<feature type="transmembrane region" description="Helical" evidence="1">
    <location>
        <begin position="96"/>
        <end position="117"/>
    </location>
</feature>
<keyword evidence="1" id="KW-0812">Transmembrane</keyword>
<evidence type="ECO:0000313" key="2">
    <source>
        <dbReference type="EMBL" id="MDR9893019.1"/>
    </source>
</evidence>
<dbReference type="Proteomes" id="UP000667802">
    <property type="component" value="Unassembled WGS sequence"/>
</dbReference>
<feature type="transmembrane region" description="Helical" evidence="1">
    <location>
        <begin position="41"/>
        <end position="62"/>
    </location>
</feature>
<evidence type="ECO:0000256" key="1">
    <source>
        <dbReference type="SAM" id="Phobius"/>
    </source>
</evidence>
<evidence type="ECO:0000313" key="3">
    <source>
        <dbReference type="Proteomes" id="UP000667802"/>
    </source>
</evidence>
<keyword evidence="1" id="KW-1133">Transmembrane helix</keyword>
<reference evidence="3" key="1">
    <citation type="journal article" date="2021" name="Science">
        <title>Hunting the eagle killer: A cyanobacterial neurotoxin causes vacuolar myelinopathy.</title>
        <authorList>
            <person name="Breinlinger S."/>
            <person name="Phillips T.J."/>
            <person name="Haram B.N."/>
            <person name="Mares J."/>
            <person name="Martinez Yerena J.A."/>
            <person name="Hrouzek P."/>
            <person name="Sobotka R."/>
            <person name="Henderson W.M."/>
            <person name="Schmieder P."/>
            <person name="Williams S.M."/>
            <person name="Lauderdale J.D."/>
            <person name="Wilde H.D."/>
            <person name="Gerrin W."/>
            <person name="Kust A."/>
            <person name="Washington J.W."/>
            <person name="Wagner C."/>
            <person name="Geier B."/>
            <person name="Liebeke M."/>
            <person name="Enke H."/>
            <person name="Niedermeyer T.H.J."/>
            <person name="Wilde S.B."/>
        </authorList>
    </citation>
    <scope>NUCLEOTIDE SEQUENCE [LARGE SCALE GENOMIC DNA]</scope>
    <source>
        <strain evidence="3">Thurmond2011</strain>
    </source>
</reference>
<feature type="transmembrane region" description="Helical" evidence="1">
    <location>
        <begin position="137"/>
        <end position="161"/>
    </location>
</feature>
<gene>
    <name evidence="2" type="ORF">G7B40_000265</name>
</gene>
<keyword evidence="1" id="KW-0472">Membrane</keyword>
<dbReference type="AlphaFoldDB" id="A0AAP5I3B1"/>
<dbReference type="EMBL" id="JAALHA020000001">
    <property type="protein sequence ID" value="MDR9893019.1"/>
    <property type="molecule type" value="Genomic_DNA"/>
</dbReference>
<accession>A0AAP5I3B1</accession>
<proteinExistence type="predicted"/>
<name>A0AAP5I3B1_9CYAN</name>
<sequence>MDIQFDLKKAFDDATNIAGLMLNAYSIMFQVAGMGLNPADIFPTAFIVGLFLSAMGYAIAFIKGQGIDLKALEWDFVLVFLGVVVVVFSASEKEGLQFKLFSIIVFLLTVSTALYRLGAGKDIESIFYSIINSIFKFIANSGILGLILTFFLLYVAIRLILSGFFRR</sequence>
<dbReference type="RefSeq" id="WP_208340258.1">
    <property type="nucleotide sequence ID" value="NZ_CAWQFN010000640.1"/>
</dbReference>
<protein>
    <submittedName>
        <fullName evidence="2">Uncharacterized protein</fullName>
    </submittedName>
</protein>
<keyword evidence="3" id="KW-1185">Reference proteome</keyword>
<feature type="transmembrane region" description="Helical" evidence="1">
    <location>
        <begin position="74"/>
        <end position="90"/>
    </location>
</feature>
<comment type="caution">
    <text evidence="2">The sequence shown here is derived from an EMBL/GenBank/DDBJ whole genome shotgun (WGS) entry which is preliminary data.</text>
</comment>
<organism evidence="2 3">
    <name type="scientific">Aetokthonos hydrillicola Thurmond2011</name>
    <dbReference type="NCBI Taxonomy" id="2712845"/>
    <lineage>
        <taxon>Bacteria</taxon>
        <taxon>Bacillati</taxon>
        <taxon>Cyanobacteriota</taxon>
        <taxon>Cyanophyceae</taxon>
        <taxon>Nostocales</taxon>
        <taxon>Hapalosiphonaceae</taxon>
        <taxon>Aetokthonos</taxon>
    </lineage>
</organism>